<feature type="region of interest" description="Disordered" evidence="1">
    <location>
        <begin position="90"/>
        <end position="140"/>
    </location>
</feature>
<sequence length="262" mass="29149">MAIDDDDSAIKTGSEKATDQAKKKIKQQNQRLHPLKYNILNNPFFKYSDEKNTIENVKRLVNLDIMLTTVSTVLMVLLVTLIIRLPSVPAGTQAPTPTVLPDTGGTATPTPTNQITGPGGQVINDNRGNSDGEFDNGGEEQENTKLYANTSFGFTIRYPESWKVTETQNNGKTITRIEDEDNDFDTYMEFTNVKPDLTQYEGTGTPNKRDVFTSDSIYRAEGFVKFGRATFASIPIEPGEFYINYAGDVENTILPMLATFTY</sequence>
<keyword evidence="2" id="KW-0812">Transmembrane</keyword>
<feature type="transmembrane region" description="Helical" evidence="2">
    <location>
        <begin position="60"/>
        <end position="83"/>
    </location>
</feature>
<evidence type="ECO:0000313" key="3">
    <source>
        <dbReference type="EMBL" id="KXK27393.1"/>
    </source>
</evidence>
<feature type="compositionally biased region" description="Low complexity" evidence="1">
    <location>
        <begin position="103"/>
        <end position="112"/>
    </location>
</feature>
<comment type="caution">
    <text evidence="3">The sequence shown here is derived from an EMBL/GenBank/DDBJ whole genome shotgun (WGS) entry which is preliminary data.</text>
</comment>
<evidence type="ECO:0000256" key="2">
    <source>
        <dbReference type="SAM" id="Phobius"/>
    </source>
</evidence>
<reference evidence="3 4" key="1">
    <citation type="submission" date="2015-02" db="EMBL/GenBank/DDBJ databases">
        <title>Improved understanding of the partial-nitritation anammox process through 23 genomes representing the majority of the microbial community.</title>
        <authorList>
            <person name="Speth D.R."/>
            <person name="In T Zandt M."/>
            <person name="Guerrero Cruz S."/>
            <person name="Jetten M.S."/>
            <person name="Dutilh B.E."/>
        </authorList>
    </citation>
    <scope>NUCLEOTIDE SEQUENCE [LARGE SCALE GENOMIC DNA]</scope>
    <source>
        <strain evidence="3">OLB20</strain>
    </source>
</reference>
<dbReference type="EMBL" id="JYNZ01000002">
    <property type="protein sequence ID" value="KXK27393.1"/>
    <property type="molecule type" value="Genomic_DNA"/>
</dbReference>
<keyword evidence="2" id="KW-0472">Membrane</keyword>
<proteinExistence type="predicted"/>
<evidence type="ECO:0000313" key="4">
    <source>
        <dbReference type="Proteomes" id="UP000070457"/>
    </source>
</evidence>
<organism evidence="3 4">
    <name type="scientific">candidate division WS6 bacterium OLB20</name>
    <dbReference type="NCBI Taxonomy" id="1617426"/>
    <lineage>
        <taxon>Bacteria</taxon>
        <taxon>Candidatus Dojkabacteria</taxon>
    </lineage>
</organism>
<name>A0A136M0H1_9BACT</name>
<accession>A0A136M0H1</accession>
<keyword evidence="2" id="KW-1133">Transmembrane helix</keyword>
<evidence type="ECO:0000256" key="1">
    <source>
        <dbReference type="SAM" id="MobiDB-lite"/>
    </source>
</evidence>
<feature type="compositionally biased region" description="Basic and acidic residues" evidence="1">
    <location>
        <begin position="13"/>
        <end position="22"/>
    </location>
</feature>
<feature type="region of interest" description="Disordered" evidence="1">
    <location>
        <begin position="1"/>
        <end position="28"/>
    </location>
</feature>
<dbReference type="AlphaFoldDB" id="A0A136M0H1"/>
<gene>
    <name evidence="3" type="ORF">TR69_WS6001000269</name>
</gene>
<dbReference type="Proteomes" id="UP000070457">
    <property type="component" value="Unassembled WGS sequence"/>
</dbReference>
<protein>
    <submittedName>
        <fullName evidence="3">Uncharacterized protein</fullName>
    </submittedName>
</protein>